<dbReference type="PANTHER" id="PTHR37535">
    <property type="entry name" value="FLUG DOMAIN PROTEIN"/>
    <property type="match status" value="1"/>
</dbReference>
<gene>
    <name evidence="3" type="ORF">QR685DRAFT_605797</name>
</gene>
<feature type="region of interest" description="Disordered" evidence="1">
    <location>
        <begin position="312"/>
        <end position="337"/>
    </location>
</feature>
<evidence type="ECO:0000313" key="4">
    <source>
        <dbReference type="Proteomes" id="UP001451303"/>
    </source>
</evidence>
<name>A0ABR3DCN5_NEUIN</name>
<sequence length="637" mass="71784">MPPNAEEDATEARRPINYMYADDIPPCYKHQASKNTHNNQHSAPVIAFKMVSLKSFVTVAALIVSFVLGLVIHEEDDPDLILAGQIETQFGLVTWFKDETPIAANLTSTTTDETLDQPPQTDPNPAPLRPGPKLRKRCGSNAVICSGKHGADVPVCETLSLMIPEDNDHRGREPSCGSESLTGLGQVTSWDDLYRLTVPKDLARIGLPLEFESAMNSIPVLRRVRSGRTTNEPVQTVDIRPRIRRLGRFCGFRNRLVGYCLRRGVAHALSEHTTTDNRQFLMGHTKALLYWPYHPQISTVDFPDMFRGRSQFQLSEDGSDDGDDEDEDSQDGVGQDDVFAAIRRHNVTTQRSKRGIHRIKFPVTSAYKDILEELEQAQGSETQTADVMIKWFKIRHGIDDFPPGEEPLPGQYKGRFCYQDLTQVHKAHEHVHSCAKTNELGIQRILLEAICPLDQPCCYQKCGHGTQHPQFVPCAATFANNMRLGEHYRTHIRTMTKTLSDKTKQLSCFFGSCASNPEGGRLHRGGPTFSSEQKDSYMYALIQQYGYDGVTTGRVLVPRICPLCFYDEAIPAAERIACYNRTGYVYHVGRYLIDLDNMTSRCPCFPVFCGLDEEMDSVQMGLHLTNVHCIDWDRRNR</sequence>
<protein>
    <recommendedName>
        <fullName evidence="5">C2H2-type domain-containing protein</fullName>
    </recommendedName>
</protein>
<keyword evidence="4" id="KW-1185">Reference proteome</keyword>
<dbReference type="Proteomes" id="UP001451303">
    <property type="component" value="Unassembled WGS sequence"/>
</dbReference>
<feature type="compositionally biased region" description="Pro residues" evidence="1">
    <location>
        <begin position="120"/>
        <end position="130"/>
    </location>
</feature>
<dbReference type="PANTHER" id="PTHR37535:SF3">
    <property type="entry name" value="FLUG DOMAIN-CONTAINING PROTEIN"/>
    <property type="match status" value="1"/>
</dbReference>
<keyword evidence="2" id="KW-0472">Membrane</keyword>
<comment type="caution">
    <text evidence="3">The sequence shown here is derived from an EMBL/GenBank/DDBJ whole genome shotgun (WGS) entry which is preliminary data.</text>
</comment>
<feature type="region of interest" description="Disordered" evidence="1">
    <location>
        <begin position="107"/>
        <end position="133"/>
    </location>
</feature>
<feature type="compositionally biased region" description="Acidic residues" evidence="1">
    <location>
        <begin position="317"/>
        <end position="330"/>
    </location>
</feature>
<proteinExistence type="predicted"/>
<keyword evidence="2" id="KW-0812">Transmembrane</keyword>
<evidence type="ECO:0000256" key="1">
    <source>
        <dbReference type="SAM" id="MobiDB-lite"/>
    </source>
</evidence>
<dbReference type="Pfam" id="PF11917">
    <property type="entry name" value="DUF3435"/>
    <property type="match status" value="1"/>
</dbReference>
<evidence type="ECO:0000313" key="3">
    <source>
        <dbReference type="EMBL" id="KAL0470438.1"/>
    </source>
</evidence>
<organism evidence="3 4">
    <name type="scientific">Neurospora intermedia</name>
    <dbReference type="NCBI Taxonomy" id="5142"/>
    <lineage>
        <taxon>Eukaryota</taxon>
        <taxon>Fungi</taxon>
        <taxon>Dikarya</taxon>
        <taxon>Ascomycota</taxon>
        <taxon>Pezizomycotina</taxon>
        <taxon>Sordariomycetes</taxon>
        <taxon>Sordariomycetidae</taxon>
        <taxon>Sordariales</taxon>
        <taxon>Sordariaceae</taxon>
        <taxon>Neurospora</taxon>
    </lineage>
</organism>
<evidence type="ECO:0008006" key="5">
    <source>
        <dbReference type="Google" id="ProtNLM"/>
    </source>
</evidence>
<evidence type="ECO:0000256" key="2">
    <source>
        <dbReference type="SAM" id="Phobius"/>
    </source>
</evidence>
<accession>A0ABR3DCN5</accession>
<feature type="transmembrane region" description="Helical" evidence="2">
    <location>
        <begin position="51"/>
        <end position="72"/>
    </location>
</feature>
<reference evidence="3 4" key="1">
    <citation type="submission" date="2023-09" db="EMBL/GenBank/DDBJ databases">
        <title>Multi-omics analysis of a traditional fermented food reveals byproduct-associated fungal strains for waste-to-food upcycling.</title>
        <authorList>
            <consortium name="Lawrence Berkeley National Laboratory"/>
            <person name="Rekdal V.M."/>
            <person name="Villalobos-Escobedo J.M."/>
            <person name="Rodriguez-Valeron N."/>
            <person name="Garcia M.O."/>
            <person name="Vasquez D.P."/>
            <person name="Damayanti I."/>
            <person name="Sorensen P.M."/>
            <person name="Baidoo E.E."/>
            <person name="De Carvalho A.C."/>
            <person name="Riley R."/>
            <person name="Lipzen A."/>
            <person name="He G."/>
            <person name="Yan M."/>
            <person name="Haridas S."/>
            <person name="Daum C."/>
            <person name="Yoshinaga Y."/>
            <person name="Ng V."/>
            <person name="Grigoriev I.V."/>
            <person name="Munk R."/>
            <person name="Nuraida L."/>
            <person name="Wijaya C.H."/>
            <person name="Morales P.-C."/>
            <person name="Keasling J.D."/>
        </authorList>
    </citation>
    <scope>NUCLEOTIDE SEQUENCE [LARGE SCALE GENOMIC DNA]</scope>
    <source>
        <strain evidence="3 4">FGSC 2613</strain>
    </source>
</reference>
<dbReference type="InterPro" id="IPR021842">
    <property type="entry name" value="DUF3435"/>
</dbReference>
<dbReference type="EMBL" id="JAVLET010000004">
    <property type="protein sequence ID" value="KAL0470438.1"/>
    <property type="molecule type" value="Genomic_DNA"/>
</dbReference>
<keyword evidence="2" id="KW-1133">Transmembrane helix</keyword>